<gene>
    <name evidence="2" type="ORF">CLV25_106122</name>
</gene>
<evidence type="ECO:0000313" key="2">
    <source>
        <dbReference type="EMBL" id="TCN68540.1"/>
    </source>
</evidence>
<dbReference type="InterPro" id="IPR001466">
    <property type="entry name" value="Beta-lactam-related"/>
</dbReference>
<dbReference type="Pfam" id="PF00144">
    <property type="entry name" value="Beta-lactamase"/>
    <property type="match status" value="1"/>
</dbReference>
<name>A0A4V2RPR4_9BACT</name>
<sequence length="380" mass="42827">MKRTKNYAQIAIPTIAIVLVLFLCNGFKTASSKYDSTFRSIVGNELTTENVGILASIISPKKHIEWSGASGYADKETKKELQPNGKFRIASVTKTYVAATILRLWEDKKLVLDDPITKYISKAYADTLVKGGYDPNRITIRHLLTHSGGLSEHTQSPKFENEFLKTRHVWSREEQVSDLIKYTKPVGLPGEQFGYSDTGYILLGDIIESITKQSMGDAICEQLHFKQLGINDTHMEAFDGDFTGARIHQYHNGFDTYNFHPSMDYYGGGGLLSTTADLSRFFHCLFNHKVFRHKSTLDTMLTPVKYNTKQALDYRMGIWRIEINGMTAYTHSGFWGTQVVYIPEINTALAANYSQRWNVKGPAPVIQKLVDAVQAKGVEK</sequence>
<keyword evidence="3" id="KW-1185">Reference proteome</keyword>
<reference evidence="2 3" key="1">
    <citation type="submission" date="2019-03" db="EMBL/GenBank/DDBJ databases">
        <title>Genomic Encyclopedia of Archaeal and Bacterial Type Strains, Phase II (KMG-II): from individual species to whole genera.</title>
        <authorList>
            <person name="Goeker M."/>
        </authorList>
    </citation>
    <scope>NUCLEOTIDE SEQUENCE [LARGE SCALE GENOMIC DNA]</scope>
    <source>
        <strain evidence="2 3">RL-C</strain>
    </source>
</reference>
<dbReference type="AlphaFoldDB" id="A0A4V2RPR4"/>
<dbReference type="OrthoDB" id="1185352at2"/>
<keyword evidence="2" id="KW-0645">Protease</keyword>
<dbReference type="InterPro" id="IPR023650">
    <property type="entry name" value="Beta-lactam_class-A_AS"/>
</dbReference>
<protein>
    <submittedName>
        <fullName evidence="2">D-alanyl-D-alanine carboxypeptidase</fullName>
    </submittedName>
</protein>
<organism evidence="2 3">
    <name type="scientific">Acetobacteroides hydrogenigenes</name>
    <dbReference type="NCBI Taxonomy" id="979970"/>
    <lineage>
        <taxon>Bacteria</taxon>
        <taxon>Pseudomonadati</taxon>
        <taxon>Bacteroidota</taxon>
        <taxon>Bacteroidia</taxon>
        <taxon>Bacteroidales</taxon>
        <taxon>Rikenellaceae</taxon>
        <taxon>Acetobacteroides</taxon>
    </lineage>
</organism>
<dbReference type="RefSeq" id="WP_131839119.1">
    <property type="nucleotide sequence ID" value="NZ_SLWB01000006.1"/>
</dbReference>
<dbReference type="SUPFAM" id="SSF56601">
    <property type="entry name" value="beta-lactamase/transpeptidase-like"/>
    <property type="match status" value="1"/>
</dbReference>
<accession>A0A4V2RPR4</accession>
<dbReference type="GO" id="GO:0004180">
    <property type="term" value="F:carboxypeptidase activity"/>
    <property type="evidence" value="ECO:0007669"/>
    <property type="project" value="UniProtKB-KW"/>
</dbReference>
<dbReference type="InterPro" id="IPR050491">
    <property type="entry name" value="AmpC-like"/>
</dbReference>
<dbReference type="PANTHER" id="PTHR46825:SF8">
    <property type="entry name" value="BETA-LACTAMASE-RELATED"/>
    <property type="match status" value="1"/>
</dbReference>
<dbReference type="PROSITE" id="PS00146">
    <property type="entry name" value="BETA_LACTAMASE_A"/>
    <property type="match status" value="1"/>
</dbReference>
<proteinExistence type="predicted"/>
<keyword evidence="2" id="KW-0378">Hydrolase</keyword>
<dbReference type="EMBL" id="SLWB01000006">
    <property type="protein sequence ID" value="TCN68540.1"/>
    <property type="molecule type" value="Genomic_DNA"/>
</dbReference>
<comment type="caution">
    <text evidence="2">The sequence shown here is derived from an EMBL/GenBank/DDBJ whole genome shotgun (WGS) entry which is preliminary data.</text>
</comment>
<keyword evidence="2" id="KW-0121">Carboxypeptidase</keyword>
<dbReference type="Proteomes" id="UP000294830">
    <property type="component" value="Unassembled WGS sequence"/>
</dbReference>
<evidence type="ECO:0000259" key="1">
    <source>
        <dbReference type="Pfam" id="PF00144"/>
    </source>
</evidence>
<dbReference type="InterPro" id="IPR012338">
    <property type="entry name" value="Beta-lactam/transpept-like"/>
</dbReference>
<dbReference type="Gene3D" id="3.40.710.10">
    <property type="entry name" value="DD-peptidase/beta-lactamase superfamily"/>
    <property type="match status" value="1"/>
</dbReference>
<feature type="domain" description="Beta-lactamase-related" evidence="1">
    <location>
        <begin position="65"/>
        <end position="351"/>
    </location>
</feature>
<dbReference type="PANTHER" id="PTHR46825">
    <property type="entry name" value="D-ALANYL-D-ALANINE-CARBOXYPEPTIDASE/ENDOPEPTIDASE AMPH"/>
    <property type="match status" value="1"/>
</dbReference>
<evidence type="ECO:0000313" key="3">
    <source>
        <dbReference type="Proteomes" id="UP000294830"/>
    </source>
</evidence>